<dbReference type="AlphaFoldDB" id="A0A518AY00"/>
<dbReference type="InterPro" id="IPR013096">
    <property type="entry name" value="Cupin_2"/>
</dbReference>
<dbReference type="KEGG" id="knv:Pan216_04360"/>
<keyword evidence="3" id="KW-1185">Reference proteome</keyword>
<name>A0A518AY00_9BACT</name>
<reference evidence="2 3" key="1">
    <citation type="submission" date="2019-02" db="EMBL/GenBank/DDBJ databases">
        <title>Deep-cultivation of Planctomycetes and their phenomic and genomic characterization uncovers novel biology.</title>
        <authorList>
            <person name="Wiegand S."/>
            <person name="Jogler M."/>
            <person name="Boedeker C."/>
            <person name="Pinto D."/>
            <person name="Vollmers J."/>
            <person name="Rivas-Marin E."/>
            <person name="Kohn T."/>
            <person name="Peeters S.H."/>
            <person name="Heuer A."/>
            <person name="Rast P."/>
            <person name="Oberbeckmann S."/>
            <person name="Bunk B."/>
            <person name="Jeske O."/>
            <person name="Meyerdierks A."/>
            <person name="Storesund J.E."/>
            <person name="Kallscheuer N."/>
            <person name="Luecker S."/>
            <person name="Lage O.M."/>
            <person name="Pohl T."/>
            <person name="Merkel B.J."/>
            <person name="Hornburger P."/>
            <person name="Mueller R.-W."/>
            <person name="Bruemmer F."/>
            <person name="Labrenz M."/>
            <person name="Spormann A.M."/>
            <person name="Op den Camp H."/>
            <person name="Overmann J."/>
            <person name="Amann R."/>
            <person name="Jetten M.S.M."/>
            <person name="Mascher T."/>
            <person name="Medema M.H."/>
            <person name="Devos D.P."/>
            <person name="Kaster A.-K."/>
            <person name="Ovreas L."/>
            <person name="Rohde M."/>
            <person name="Galperin M.Y."/>
            <person name="Jogler C."/>
        </authorList>
    </citation>
    <scope>NUCLEOTIDE SEQUENCE [LARGE SCALE GENOMIC DNA]</scope>
    <source>
        <strain evidence="2 3">Pan216</strain>
    </source>
</reference>
<dbReference type="InterPro" id="IPR011051">
    <property type="entry name" value="RmlC_Cupin_sf"/>
</dbReference>
<dbReference type="Gene3D" id="2.60.120.10">
    <property type="entry name" value="Jelly Rolls"/>
    <property type="match status" value="1"/>
</dbReference>
<dbReference type="PANTHER" id="PTHR37694">
    <property type="entry name" value="SLR8022 PROTEIN"/>
    <property type="match status" value="1"/>
</dbReference>
<protein>
    <submittedName>
        <fullName evidence="2">Cupin domain protein</fullName>
    </submittedName>
</protein>
<dbReference type="OrthoDB" id="8265259at2"/>
<dbReference type="CDD" id="cd02230">
    <property type="entry name" value="cupin_HP0902-like"/>
    <property type="match status" value="1"/>
</dbReference>
<dbReference type="PANTHER" id="PTHR37694:SF1">
    <property type="entry name" value="SLR8022 PROTEIN"/>
    <property type="match status" value="1"/>
</dbReference>
<dbReference type="SUPFAM" id="SSF51182">
    <property type="entry name" value="RmlC-like cupins"/>
    <property type="match status" value="1"/>
</dbReference>
<sequence>MAIPHANPGDVIDVRPLGSELASTKTHTLVKTDKFEVVRLVMAAGKEIAEHKAPGAITVQCLEGKIAFTALGKTEELAAGQMLYLTAGEPHSVRCIEDASFLLTILLKP</sequence>
<evidence type="ECO:0000259" key="1">
    <source>
        <dbReference type="Pfam" id="PF07883"/>
    </source>
</evidence>
<accession>A0A518AY00</accession>
<evidence type="ECO:0000313" key="2">
    <source>
        <dbReference type="EMBL" id="QDU59605.1"/>
    </source>
</evidence>
<dbReference type="Pfam" id="PF07883">
    <property type="entry name" value="Cupin_2"/>
    <property type="match status" value="1"/>
</dbReference>
<gene>
    <name evidence="2" type="ORF">Pan216_04360</name>
</gene>
<feature type="domain" description="Cupin type-2" evidence="1">
    <location>
        <begin position="40"/>
        <end position="101"/>
    </location>
</feature>
<organism evidence="2 3">
    <name type="scientific">Kolteria novifilia</name>
    <dbReference type="NCBI Taxonomy" id="2527975"/>
    <lineage>
        <taxon>Bacteria</taxon>
        <taxon>Pseudomonadati</taxon>
        <taxon>Planctomycetota</taxon>
        <taxon>Planctomycetia</taxon>
        <taxon>Kolteriales</taxon>
        <taxon>Kolteriaceae</taxon>
        <taxon>Kolteria</taxon>
    </lineage>
</organism>
<evidence type="ECO:0000313" key="3">
    <source>
        <dbReference type="Proteomes" id="UP000317093"/>
    </source>
</evidence>
<proteinExistence type="predicted"/>
<dbReference type="RefSeq" id="WP_145254145.1">
    <property type="nucleotide sequence ID" value="NZ_CP036279.1"/>
</dbReference>
<dbReference type="InterPro" id="IPR014710">
    <property type="entry name" value="RmlC-like_jellyroll"/>
</dbReference>
<dbReference type="Proteomes" id="UP000317093">
    <property type="component" value="Chromosome"/>
</dbReference>
<dbReference type="EMBL" id="CP036279">
    <property type="protein sequence ID" value="QDU59605.1"/>
    <property type="molecule type" value="Genomic_DNA"/>
</dbReference>